<name>A0A2T4C9A4_TRILO</name>
<gene>
    <name evidence="2" type="ORF">M440DRAFT_1185565</name>
</gene>
<dbReference type="Proteomes" id="UP000240760">
    <property type="component" value="Unassembled WGS sequence"/>
</dbReference>
<evidence type="ECO:0000313" key="3">
    <source>
        <dbReference type="Proteomes" id="UP000240760"/>
    </source>
</evidence>
<organism evidence="2 3">
    <name type="scientific">Trichoderma longibrachiatum ATCC 18648</name>
    <dbReference type="NCBI Taxonomy" id="983965"/>
    <lineage>
        <taxon>Eukaryota</taxon>
        <taxon>Fungi</taxon>
        <taxon>Dikarya</taxon>
        <taxon>Ascomycota</taxon>
        <taxon>Pezizomycotina</taxon>
        <taxon>Sordariomycetes</taxon>
        <taxon>Hypocreomycetidae</taxon>
        <taxon>Hypocreales</taxon>
        <taxon>Hypocreaceae</taxon>
        <taxon>Trichoderma</taxon>
    </lineage>
</organism>
<reference evidence="2 3" key="1">
    <citation type="submission" date="2016-07" db="EMBL/GenBank/DDBJ databases">
        <title>Multiple horizontal gene transfer events from other fungi enriched the ability of initially mycotrophic Trichoderma (Ascomycota) to feed on dead plant biomass.</title>
        <authorList>
            <consortium name="DOE Joint Genome Institute"/>
            <person name="Aerts A."/>
            <person name="Atanasova L."/>
            <person name="Chenthamara K."/>
            <person name="Zhang J."/>
            <person name="Grujic M."/>
            <person name="Henrissat B."/>
            <person name="Kuo A."/>
            <person name="Salamov A."/>
            <person name="Lipzen A."/>
            <person name="Labutti K."/>
            <person name="Barry K."/>
            <person name="Miao Y."/>
            <person name="Rahimi M.J."/>
            <person name="Shen Q."/>
            <person name="Grigoriev I.V."/>
            <person name="Kubicek C.P."/>
            <person name="Druzhinina I.S."/>
        </authorList>
    </citation>
    <scope>NUCLEOTIDE SEQUENCE [LARGE SCALE GENOMIC DNA]</scope>
    <source>
        <strain evidence="2 3">ATCC 18648</strain>
    </source>
</reference>
<proteinExistence type="predicted"/>
<feature type="transmembrane region" description="Helical" evidence="1">
    <location>
        <begin position="145"/>
        <end position="164"/>
    </location>
</feature>
<keyword evidence="1" id="KW-1133">Transmembrane helix</keyword>
<keyword evidence="1" id="KW-0472">Membrane</keyword>
<dbReference type="EMBL" id="KZ679129">
    <property type="protein sequence ID" value="PTB78143.1"/>
    <property type="molecule type" value="Genomic_DNA"/>
</dbReference>
<accession>A0A2T4C9A4</accession>
<keyword evidence="1" id="KW-0812">Transmembrane</keyword>
<keyword evidence="3" id="KW-1185">Reference proteome</keyword>
<protein>
    <submittedName>
        <fullName evidence="2">Uncharacterized protein</fullName>
    </submittedName>
</protein>
<sequence length="248" mass="27097">MARCPLNTAFGYESWSGTRAGVPAPAQQVPCSCHLPLPPSRLPYMYLSTWPAPSSGYHLPPSAGCSLPPTHCLVHCPPHSLSTVHSLFRYPVRLPVPPPMPSTAHAHLFIHPCLAHAMPGHARPGRALTTPVPPVAFIISSPRSCFCFLLPHLTLSLLFIFFLFNPFPFPLLHRIPNPPILDKPRRELVIVRRRLDSGSSREPIPFVVCLQLAAVQVASLCSHGLSAVAVTPSRSRLHPFDVHIVGGF</sequence>
<evidence type="ECO:0000256" key="1">
    <source>
        <dbReference type="SAM" id="Phobius"/>
    </source>
</evidence>
<evidence type="ECO:0000313" key="2">
    <source>
        <dbReference type="EMBL" id="PTB78143.1"/>
    </source>
</evidence>
<dbReference type="AlphaFoldDB" id="A0A2T4C9A4"/>